<dbReference type="Pfam" id="PF22073">
    <property type="entry name" value="Cep192_D4"/>
    <property type="match status" value="1"/>
</dbReference>
<dbReference type="Pfam" id="PF22065">
    <property type="entry name" value="Cep192_D7"/>
    <property type="match status" value="1"/>
</dbReference>
<feature type="compositionally biased region" description="Low complexity" evidence="1">
    <location>
        <begin position="2176"/>
        <end position="2188"/>
    </location>
</feature>
<dbReference type="GeneID" id="101859389"/>
<evidence type="ECO:0000313" key="9">
    <source>
        <dbReference type="RefSeq" id="XP_035824246.1"/>
    </source>
</evidence>
<dbReference type="Pfam" id="PF22074">
    <property type="entry name" value="Cep192_D5"/>
    <property type="match status" value="1"/>
</dbReference>
<dbReference type="InterPro" id="IPR054092">
    <property type="entry name" value="Cep192-like_D6"/>
</dbReference>
<accession>A0ABM1VPA4</accession>
<feature type="compositionally biased region" description="Basic and acidic residues" evidence="1">
    <location>
        <begin position="603"/>
        <end position="614"/>
    </location>
</feature>
<feature type="region of interest" description="Disordered" evidence="1">
    <location>
        <begin position="178"/>
        <end position="292"/>
    </location>
</feature>
<dbReference type="InterPro" id="IPR054090">
    <property type="entry name" value="Cep192_Spd-2-like_dom"/>
</dbReference>
<evidence type="ECO:0000259" key="5">
    <source>
        <dbReference type="Pfam" id="PF22073"/>
    </source>
</evidence>
<feature type="compositionally biased region" description="Low complexity" evidence="1">
    <location>
        <begin position="1984"/>
        <end position="1998"/>
    </location>
</feature>
<keyword evidence="8" id="KW-1185">Reference proteome</keyword>
<evidence type="ECO:0000256" key="1">
    <source>
        <dbReference type="SAM" id="MobiDB-lite"/>
    </source>
</evidence>
<dbReference type="InterPro" id="IPR054091">
    <property type="entry name" value="Cep192-like_D5"/>
</dbReference>
<dbReference type="InterPro" id="IPR039103">
    <property type="entry name" value="Spd-2/CEP192"/>
</dbReference>
<dbReference type="InterPro" id="IPR054085">
    <property type="entry name" value="Cep192-like_D1"/>
</dbReference>
<feature type="compositionally biased region" description="Basic and acidic residues" evidence="1">
    <location>
        <begin position="187"/>
        <end position="214"/>
    </location>
</feature>
<feature type="compositionally biased region" description="Basic and acidic residues" evidence="1">
    <location>
        <begin position="68"/>
        <end position="82"/>
    </location>
</feature>
<protein>
    <submittedName>
        <fullName evidence="9">Uncharacterized protein LOC101859389</fullName>
    </submittedName>
</protein>
<feature type="domain" description="Cep192-like" evidence="7">
    <location>
        <begin position="1868"/>
        <end position="1964"/>
    </location>
</feature>
<evidence type="ECO:0000259" key="7">
    <source>
        <dbReference type="Pfam" id="PF22076"/>
    </source>
</evidence>
<evidence type="ECO:0000313" key="8">
    <source>
        <dbReference type="Proteomes" id="UP000694888"/>
    </source>
</evidence>
<feature type="region of interest" description="Disordered" evidence="1">
    <location>
        <begin position="495"/>
        <end position="520"/>
    </location>
</feature>
<feature type="region of interest" description="Disordered" evidence="1">
    <location>
        <begin position="60"/>
        <end position="85"/>
    </location>
</feature>
<dbReference type="Pfam" id="PF22076">
    <property type="entry name" value="Cep192_D6"/>
    <property type="match status" value="1"/>
</dbReference>
<dbReference type="Pfam" id="PF22060">
    <property type="entry name" value="Cep192_D1"/>
    <property type="match status" value="1"/>
</dbReference>
<sequence length="2291" mass="249505">MAKKGSDTSPVIDDTLISYDRHTSIVSEQTLAFTPAPIAASTAHKDRRRKQDVMVDYGGSFINNTKLDSPEEGRGSSSDDRSSLGLLPSKYLEDVETDLLRKESVCMSASLLPMDPVPETLSVDDSEGGRHLIDSGSSREQTSDSRELFSTVKKCPQFAGAAGTNQRRPQALFQSVAEENEFSLTEEENKGADHSKPGPHDSHDKQGQQDKQDFTDSGMGQTQFTATHRSSSSVSKSSMGSSLQGQSTMMATVSSNTLTASASHSDHMTTGSLTLTDGGEIRRDQGEVRRDHTLTAPMANSVQSLEERSTVPFDPEEEADHTLHQVALEAEDLEELEAFSDFEEDAMFDEDVAVVPPSFPENGIRDVEESSGLGLFSPSVSTSTKVVDENFPSLMDGPFKIPLPPSRPAGLAKDVKESSDSLKSSFRSNKGSERADPSLLFGDSLRFEQSKINSDWGQSINFLDSLKSADRSVGSVQGCQGGDNSLEEILFKGDDQGKADGHRSEPLNPFNDLEIPENSNKRDHCATDNPFGSFSDDMNDQGFGDEDFMDAGAAQAMLAEDEHQFRKEDLEGDELSNLTMASARGMDETFMNMTISTYMAARSEEHGSLSDPQRRANLGMPVKSPPVERRGVPLFVLDETREEPAAPALTRQESPVSPRTSPSSKGRDHHAQDEILPLDFPKEADTSKSVDNSPDSSISSEEMTFSSVHKQLENPDFSLSDPIQVITSVYNKCFNEKKLKKKASMKSRVPSQPGEPSLPSQQSQPRHTPEPPSLPSQSAHLSESAHKMQPVQPLQHTQLSQAGHMSQASQLSQAGHMSQAGHTSDVSQLLQARHTSETSQLLKTRNASEANQLSQAGHTSEADQFSLAGHMSQANHLSQARHMLEASQLSKTRNTPEAGQLSQAGHMSEPSQQPQSEKPPALAASDQADFNQTGLSSVPYMTLVEQSITSDPLTMSLLAPGSAFAARTKSQRPVPGEIPYSATGPQFSHPALRDASLVRQHTSGIPNAEKFLETFEEHVTLNAEREIGIADDASCTLESVTIPAQSGHSLSESLMPPPKTTQVKRSQQPAWAANNDKVGANHSTMEVLHQLQSVSLADSSAFKDDSVSPAFYSLMPDQTQSFLQQSHVRDGFASSTPLVGGQLENRPKFNNTHMSEKSILPLVTPKQMSNLIQLPQHVKISEVCCVPLSQHTKFVITNLFERGVKCTLTVREVSVRGQRINLSHCPFDVRKQVILEPNSSETIQVLFRPKDHGEFVASVEVLAQSMTSAVARTYMFFLSGEAEFPCLKISPKNEELDFGCLLWGSSECRSLRIQNVGRATVPLRCSIFRTESSLCNFSFTAEHPSDVSSISLTTRPPSAGGPYSMSLPGRQEGEEVTTVSVDVCCRVADVQNVNHRYLEVAEKFQAVLSLGVDMPIEEISPLSNVKLRVTVGMYKLHVNKDCLSISCPPGKSGQGSVEVINSGNIPMAVEAFLEPAREHFRLSQHQLEVPPGHSVPLRVTFTPQPTREDISDNRVNLVLRNQLRDHSVSVTGKVKMTQTKISGSSCALQFGGVEPGQRSKQKFSFFADNAADVKVWIRSKGQASAYQILQDDGRAVDSLDLSVRKGDTNILWLQFSPDQVQGYQADLMIQVLYANRFVIPISGYGGKSAVELSKISRMEASGEKWLDFGHLTAGTSLVQKMCISNTGDRCCYLKAVFNDVGGLELPPHRATVMPSALVLPPGESVELLVMLNPGQKEMALCQSGRALIALVKLTYGDEISRQFLIRNFGKQRHHVVNKFDVPLTAAQQQMMEAEMESVTTPYDSYDLFKRSMKVVKVGVFGQGAERKAMSMSVAPTSQTESTIRRSPQARPALTTVSQNVGVPENSRDMWTLVPTEVQLSVGSNGSVKEHAQIINFSSENLSFSVDYDTGILVSPEKGSVSSKNTELLELKLNPAFFANREKVQWGGLIKVRCSHTIKYIKVYVVFEPAYDPLTAVQPKLSHNSPPTVTPVSRSPGTSYHPAGSVKARVPSVTVADRVTSSLPVSSTTTAGRPLLAHSGERPDDLRGARVQGSDMAMFPNTELGVVSYLQYIFMNKSSEPLHWFVSPFAPPYVKHVDDTQHVYRVMYPVFKLSPTSGTLMPDDSAKVSIEFCPQSKGSFNQSWTLRDKNNPGDSLHRLTIYAKASPQQSHDKFKDSTSAAGTSPATTSDMTSKLVPVSPRATKLGSAGFSSSATSPRARSSSGSTSAGRRSTSESRQKAQGAVLAPGVWKSAGPDTGHSESTTRDGRSGHRKSETVGGVASDRLNDNFRYG</sequence>
<feature type="compositionally biased region" description="Low complexity" evidence="1">
    <location>
        <begin position="230"/>
        <end position="247"/>
    </location>
</feature>
<feature type="compositionally biased region" description="Low complexity" evidence="1">
    <location>
        <begin position="908"/>
        <end position="920"/>
    </location>
</feature>
<feature type="compositionally biased region" description="Basic and acidic residues" evidence="1">
    <location>
        <begin position="279"/>
        <end position="292"/>
    </location>
</feature>
<evidence type="ECO:0000259" key="6">
    <source>
        <dbReference type="Pfam" id="PF22074"/>
    </source>
</evidence>
<dbReference type="InterPro" id="IPR054086">
    <property type="entry name" value="Cep192-like_D2"/>
</dbReference>
<dbReference type="InterPro" id="IPR054087">
    <property type="entry name" value="Cep192-like_D7"/>
</dbReference>
<dbReference type="Gene3D" id="2.60.40.10">
    <property type="entry name" value="Immunoglobulins"/>
    <property type="match status" value="2"/>
</dbReference>
<reference evidence="9" key="1">
    <citation type="submission" date="2025-08" db="UniProtKB">
        <authorList>
            <consortium name="RefSeq"/>
        </authorList>
    </citation>
    <scope>IDENTIFICATION</scope>
</reference>
<feature type="region of interest" description="Disordered" evidence="1">
    <location>
        <begin position="888"/>
        <end position="924"/>
    </location>
</feature>
<feature type="domain" description="Cep192/Spd-2-like" evidence="5">
    <location>
        <begin position="1540"/>
        <end position="1646"/>
    </location>
</feature>
<feature type="compositionally biased region" description="Low complexity" evidence="1">
    <location>
        <begin position="2210"/>
        <end position="2230"/>
    </location>
</feature>
<name>A0ABM1VPA4_APLCA</name>
<feature type="region of interest" description="Disordered" evidence="1">
    <location>
        <begin position="603"/>
        <end position="631"/>
    </location>
</feature>
<feature type="compositionally biased region" description="Low complexity" evidence="1">
    <location>
        <begin position="689"/>
        <end position="706"/>
    </location>
</feature>
<feature type="compositionally biased region" description="Polar residues" evidence="1">
    <location>
        <begin position="218"/>
        <end position="229"/>
    </location>
</feature>
<feature type="domain" description="Cep192-like" evidence="3">
    <location>
        <begin position="1285"/>
        <end position="1433"/>
    </location>
</feature>
<dbReference type="Proteomes" id="UP000694888">
    <property type="component" value="Unplaced"/>
</dbReference>
<dbReference type="Pfam" id="PF22064">
    <property type="entry name" value="Cep192_D2"/>
    <property type="match status" value="1"/>
</dbReference>
<feature type="compositionally biased region" description="Polar residues" evidence="1">
    <location>
        <begin position="837"/>
        <end position="858"/>
    </location>
</feature>
<gene>
    <name evidence="9" type="primary">LOC101859389</name>
</gene>
<feature type="region of interest" description="Disordered" evidence="1">
    <location>
        <begin position="741"/>
        <end position="861"/>
    </location>
</feature>
<feature type="region of interest" description="Disordered" evidence="1">
    <location>
        <begin position="114"/>
        <end position="150"/>
    </location>
</feature>
<evidence type="ECO:0000259" key="3">
    <source>
        <dbReference type="Pfam" id="PF22064"/>
    </source>
</evidence>
<proteinExistence type="predicted"/>
<organism evidence="8 9">
    <name type="scientific">Aplysia californica</name>
    <name type="common">California sea hare</name>
    <dbReference type="NCBI Taxonomy" id="6500"/>
    <lineage>
        <taxon>Eukaryota</taxon>
        <taxon>Metazoa</taxon>
        <taxon>Spiralia</taxon>
        <taxon>Lophotrochozoa</taxon>
        <taxon>Mollusca</taxon>
        <taxon>Gastropoda</taxon>
        <taxon>Heterobranchia</taxon>
        <taxon>Euthyneura</taxon>
        <taxon>Tectipleura</taxon>
        <taxon>Aplysiida</taxon>
        <taxon>Aplysioidea</taxon>
        <taxon>Aplysiidae</taxon>
        <taxon>Aplysia</taxon>
    </lineage>
</organism>
<feature type="region of interest" description="Disordered" evidence="1">
    <location>
        <begin position="2023"/>
        <end position="2044"/>
    </location>
</feature>
<feature type="region of interest" description="Disordered" evidence="1">
    <location>
        <begin position="396"/>
        <end position="434"/>
    </location>
</feature>
<feature type="compositionally biased region" description="Polar residues" evidence="1">
    <location>
        <begin position="792"/>
        <end position="830"/>
    </location>
</feature>
<feature type="region of interest" description="Disordered" evidence="1">
    <location>
        <begin position="1978"/>
        <end position="2004"/>
    </location>
</feature>
<dbReference type="RefSeq" id="XP_035824246.1">
    <property type="nucleotide sequence ID" value="XM_035968353.1"/>
</dbReference>
<feature type="region of interest" description="Disordered" evidence="1">
    <location>
        <begin position="1046"/>
        <end position="1067"/>
    </location>
</feature>
<feature type="compositionally biased region" description="Polar residues" evidence="1">
    <location>
        <begin position="888"/>
        <end position="905"/>
    </location>
</feature>
<dbReference type="InterPro" id="IPR013783">
    <property type="entry name" value="Ig-like_fold"/>
</dbReference>
<feature type="domain" description="Cep192-like" evidence="6">
    <location>
        <begin position="1660"/>
        <end position="1774"/>
    </location>
</feature>
<feature type="compositionally biased region" description="Polar residues" evidence="1">
    <location>
        <begin position="248"/>
        <end position="275"/>
    </location>
</feature>
<dbReference type="PANTHER" id="PTHR16029:SF11">
    <property type="entry name" value="CENTROSOMAL PROTEIN OF 192 KDA"/>
    <property type="match status" value="1"/>
</dbReference>
<dbReference type="PANTHER" id="PTHR16029">
    <property type="entry name" value="CENTROSOMAL PROTEIN OF 192 KDA"/>
    <property type="match status" value="1"/>
</dbReference>
<evidence type="ECO:0000259" key="2">
    <source>
        <dbReference type="Pfam" id="PF22060"/>
    </source>
</evidence>
<feature type="region of interest" description="Disordered" evidence="1">
    <location>
        <begin position="643"/>
        <end position="706"/>
    </location>
</feature>
<evidence type="ECO:0000259" key="4">
    <source>
        <dbReference type="Pfam" id="PF22065"/>
    </source>
</evidence>
<feature type="compositionally biased region" description="Basic and acidic residues" evidence="1">
    <location>
        <begin position="2257"/>
        <end position="2274"/>
    </location>
</feature>
<feature type="compositionally biased region" description="Basic and acidic residues" evidence="1">
    <location>
        <begin position="495"/>
        <end position="505"/>
    </location>
</feature>
<feature type="domain" description="Cep192-like" evidence="2">
    <location>
        <begin position="1171"/>
        <end position="1268"/>
    </location>
</feature>
<feature type="domain" description="Cep192-like" evidence="4">
    <location>
        <begin position="2054"/>
        <end position="2147"/>
    </location>
</feature>
<feature type="compositionally biased region" description="Polar residues" evidence="1">
    <location>
        <begin position="651"/>
        <end position="664"/>
    </location>
</feature>
<feature type="region of interest" description="Disordered" evidence="1">
    <location>
        <begin position="2165"/>
        <end position="2291"/>
    </location>
</feature>